<reference evidence="1 2" key="1">
    <citation type="submission" date="2022-11" db="EMBL/GenBank/DDBJ databases">
        <title>Deinococcus ZS9-10, Low Temperature and Draught-tolerating, UV-resistant Bacteria from Continental Antarctica.</title>
        <authorList>
            <person name="Cheng L."/>
        </authorList>
    </citation>
    <scope>NUCLEOTIDE SEQUENCE [LARGE SCALE GENOMIC DNA]</scope>
    <source>
        <strain evidence="1 2">ZS9-10</strain>
    </source>
</reference>
<gene>
    <name evidence="1" type="ORF">ORD21_17695</name>
</gene>
<name>A0ABU4DVG1_9DEIO</name>
<comment type="caution">
    <text evidence="1">The sequence shown here is derived from an EMBL/GenBank/DDBJ whole genome shotgun (WGS) entry which is preliminary data.</text>
</comment>
<evidence type="ECO:0000313" key="1">
    <source>
        <dbReference type="EMBL" id="MDV6376431.1"/>
    </source>
</evidence>
<protein>
    <recommendedName>
        <fullName evidence="3">DUF222 domain-containing protein</fullName>
    </recommendedName>
</protein>
<dbReference type="Proteomes" id="UP001276150">
    <property type="component" value="Unassembled WGS sequence"/>
</dbReference>
<accession>A0ABU4DVG1</accession>
<dbReference type="EMBL" id="JAPMIV010000062">
    <property type="protein sequence ID" value="MDV6376431.1"/>
    <property type="molecule type" value="Genomic_DNA"/>
</dbReference>
<dbReference type="RefSeq" id="WP_317641787.1">
    <property type="nucleotide sequence ID" value="NZ_JAPMIV010000062.1"/>
</dbReference>
<sequence length="231" mass="25130">MTHPPAAHVQLSPTRRQRLAALAHEEQTAERDALSRARRLYQEYRAALSDGLSLPQFLAECKAAGLAESTARDRVSACLAADAGIVVPEGQRPLSILVAAQARITRHLDKGLTASAAVEAAQTEVNDGTARIRAAVRRGAPEGITRVDLPDVVRPTEEQLHAELRELAVARRQDLPAGAPEIRGLLVERFAGLPQDLRALILWPDAQEIVVVPRRQLEDMMQELAALRPPA</sequence>
<evidence type="ECO:0000313" key="2">
    <source>
        <dbReference type="Proteomes" id="UP001276150"/>
    </source>
</evidence>
<keyword evidence="2" id="KW-1185">Reference proteome</keyword>
<proteinExistence type="predicted"/>
<evidence type="ECO:0008006" key="3">
    <source>
        <dbReference type="Google" id="ProtNLM"/>
    </source>
</evidence>
<organism evidence="1 2">
    <name type="scientific">Deinococcus arenicola</name>
    <dbReference type="NCBI Taxonomy" id="2994950"/>
    <lineage>
        <taxon>Bacteria</taxon>
        <taxon>Thermotogati</taxon>
        <taxon>Deinococcota</taxon>
        <taxon>Deinococci</taxon>
        <taxon>Deinococcales</taxon>
        <taxon>Deinococcaceae</taxon>
        <taxon>Deinococcus</taxon>
    </lineage>
</organism>